<evidence type="ECO:0000259" key="2">
    <source>
        <dbReference type="Pfam" id="PF24837"/>
    </source>
</evidence>
<name>A0A3D4T1Z3_9CORY</name>
<evidence type="ECO:0000313" key="4">
    <source>
        <dbReference type="Proteomes" id="UP000261739"/>
    </source>
</evidence>
<dbReference type="AlphaFoldDB" id="A0A3D4T1Z3"/>
<evidence type="ECO:0000313" key="3">
    <source>
        <dbReference type="EMBL" id="HCT15566.1"/>
    </source>
</evidence>
<feature type="domain" description="AMIN-like" evidence="2">
    <location>
        <begin position="67"/>
        <end position="195"/>
    </location>
</feature>
<organism evidence="3 4">
    <name type="scientific">Corynebacterium nuruki</name>
    <dbReference type="NCBI Taxonomy" id="1032851"/>
    <lineage>
        <taxon>Bacteria</taxon>
        <taxon>Bacillati</taxon>
        <taxon>Actinomycetota</taxon>
        <taxon>Actinomycetes</taxon>
        <taxon>Mycobacteriales</taxon>
        <taxon>Corynebacteriaceae</taxon>
        <taxon>Corynebacterium</taxon>
    </lineage>
</organism>
<sequence>MLVAGTAVLSACSDDGDSPVPSTTHPASAATVSAPGAELGTPETEDGPLSGSQPVNVLPGDGTALVAAQIRVGAHSTYDRVVVEFDGTGSPGWDVGLTDHPTADGSGLPVDFSGRQAMTIDLRGIDMNATADRAAAGKDATPPVKLAKDTGAIRSVKAAGAFEGQQRVVVGLADRNPEFRVNLLSSPTRLVIDVMRR</sequence>
<reference evidence="3 4" key="1">
    <citation type="journal article" date="2018" name="Nat. Biotechnol.">
        <title>A standardized bacterial taxonomy based on genome phylogeny substantially revises the tree of life.</title>
        <authorList>
            <person name="Parks D.H."/>
            <person name="Chuvochina M."/>
            <person name="Waite D.W."/>
            <person name="Rinke C."/>
            <person name="Skarshewski A."/>
            <person name="Chaumeil P.A."/>
            <person name="Hugenholtz P."/>
        </authorList>
    </citation>
    <scope>NUCLEOTIDE SEQUENCE [LARGE SCALE GENOMIC DNA]</scope>
    <source>
        <strain evidence="3">UBA11247</strain>
    </source>
</reference>
<dbReference type="Pfam" id="PF24837">
    <property type="entry name" value="AMIN-like"/>
    <property type="match status" value="1"/>
</dbReference>
<gene>
    <name evidence="3" type="ORF">DIW82_12510</name>
</gene>
<comment type="caution">
    <text evidence="3">The sequence shown here is derived from an EMBL/GenBank/DDBJ whole genome shotgun (WGS) entry which is preliminary data.</text>
</comment>
<evidence type="ECO:0000256" key="1">
    <source>
        <dbReference type="SAM" id="MobiDB-lite"/>
    </source>
</evidence>
<accession>A0A3D4T1Z3</accession>
<protein>
    <recommendedName>
        <fullName evidence="2">AMIN-like domain-containing protein</fullName>
    </recommendedName>
</protein>
<dbReference type="Proteomes" id="UP000261739">
    <property type="component" value="Unassembled WGS sequence"/>
</dbReference>
<dbReference type="InterPro" id="IPR056303">
    <property type="entry name" value="AMIN-like"/>
</dbReference>
<dbReference type="EMBL" id="DQID01000318">
    <property type="protein sequence ID" value="HCT15566.1"/>
    <property type="molecule type" value="Genomic_DNA"/>
</dbReference>
<proteinExistence type="predicted"/>
<feature type="region of interest" description="Disordered" evidence="1">
    <location>
        <begin position="11"/>
        <end position="53"/>
    </location>
</feature>
<dbReference type="STRING" id="863239.GCA_000213935_01964"/>